<dbReference type="RefSeq" id="WP_345365292.1">
    <property type="nucleotide sequence ID" value="NZ_BAABII010000013.1"/>
</dbReference>
<feature type="transmembrane region" description="Helical" evidence="1">
    <location>
        <begin position="74"/>
        <end position="94"/>
    </location>
</feature>
<dbReference type="Proteomes" id="UP001564626">
    <property type="component" value="Unassembled WGS sequence"/>
</dbReference>
<keyword evidence="1" id="KW-1133">Transmembrane helix</keyword>
<evidence type="ECO:0000313" key="2">
    <source>
        <dbReference type="EMBL" id="MEY8040641.1"/>
    </source>
</evidence>
<evidence type="ECO:0000256" key="1">
    <source>
        <dbReference type="SAM" id="Phobius"/>
    </source>
</evidence>
<name>A0ABV4CHY1_9PSEU</name>
<gene>
    <name evidence="2" type="ORF">AB8O55_14640</name>
</gene>
<sequence>MSVPPSLLTSTGLIGGFAVARTARHRRWSGAVAAAGGLGAAELCRRRSGLGPALLLGTTYGAALAGSHPLARKIGAWPAVLTATATTAAVAGLLSRRNRPTR</sequence>
<dbReference type="EMBL" id="JBGEHV010000024">
    <property type="protein sequence ID" value="MEY8040641.1"/>
    <property type="molecule type" value="Genomic_DNA"/>
</dbReference>
<keyword evidence="3" id="KW-1185">Reference proteome</keyword>
<evidence type="ECO:0000313" key="3">
    <source>
        <dbReference type="Proteomes" id="UP001564626"/>
    </source>
</evidence>
<proteinExistence type="predicted"/>
<accession>A0ABV4CHY1</accession>
<keyword evidence="1" id="KW-0812">Transmembrane</keyword>
<organism evidence="2 3">
    <name type="scientific">Saccharopolyspora cebuensis</name>
    <dbReference type="NCBI Taxonomy" id="418759"/>
    <lineage>
        <taxon>Bacteria</taxon>
        <taxon>Bacillati</taxon>
        <taxon>Actinomycetota</taxon>
        <taxon>Actinomycetes</taxon>
        <taxon>Pseudonocardiales</taxon>
        <taxon>Pseudonocardiaceae</taxon>
        <taxon>Saccharopolyspora</taxon>
    </lineage>
</organism>
<protein>
    <submittedName>
        <fullName evidence="2">Uncharacterized protein</fullName>
    </submittedName>
</protein>
<reference evidence="2 3" key="1">
    <citation type="submission" date="2024-08" db="EMBL/GenBank/DDBJ databases">
        <title>Genome mining of Saccharopolyspora cebuensis PGLac3 from Nigerian medicinal plant.</title>
        <authorList>
            <person name="Ezeobiora C.E."/>
            <person name="Igbokwe N.H."/>
            <person name="Amin D.H."/>
            <person name="Mendie U.E."/>
        </authorList>
    </citation>
    <scope>NUCLEOTIDE SEQUENCE [LARGE SCALE GENOMIC DNA]</scope>
    <source>
        <strain evidence="2 3">PGLac3</strain>
    </source>
</reference>
<keyword evidence="1" id="KW-0472">Membrane</keyword>
<comment type="caution">
    <text evidence="2">The sequence shown here is derived from an EMBL/GenBank/DDBJ whole genome shotgun (WGS) entry which is preliminary data.</text>
</comment>